<name>A0AC34GJQ7_9BILA</name>
<proteinExistence type="predicted"/>
<protein>
    <submittedName>
        <fullName evidence="2">Uncharacterized protein</fullName>
    </submittedName>
</protein>
<evidence type="ECO:0000313" key="2">
    <source>
        <dbReference type="WBParaSite" id="ES5_v2.g29901.t1"/>
    </source>
</evidence>
<organism evidence="1 2">
    <name type="scientific">Panagrolaimus sp. ES5</name>
    <dbReference type="NCBI Taxonomy" id="591445"/>
    <lineage>
        <taxon>Eukaryota</taxon>
        <taxon>Metazoa</taxon>
        <taxon>Ecdysozoa</taxon>
        <taxon>Nematoda</taxon>
        <taxon>Chromadorea</taxon>
        <taxon>Rhabditida</taxon>
        <taxon>Tylenchina</taxon>
        <taxon>Panagrolaimomorpha</taxon>
        <taxon>Panagrolaimoidea</taxon>
        <taxon>Panagrolaimidae</taxon>
        <taxon>Panagrolaimus</taxon>
    </lineage>
</organism>
<accession>A0AC34GJQ7</accession>
<sequence>MICKNIPKQQFTTVTTLAVGTAILESKILSTRTQPALSNPKITTESSTNLFAKSKYIRPLHYLKQKKKSEQISNDLKAIWVENATFQKRAPSKKLEQISTAKKHYFDKSRLHQSRGVLDFPTENDKTLSTFCGRERLAGQEIKVIQHFDKMNLCCTDNSIITQKHQSLAKQQTSWKDKPPKSIWEANTRITTITC</sequence>
<reference evidence="2" key="1">
    <citation type="submission" date="2022-11" db="UniProtKB">
        <authorList>
            <consortium name="WormBaseParasite"/>
        </authorList>
    </citation>
    <scope>IDENTIFICATION</scope>
</reference>
<dbReference type="WBParaSite" id="ES5_v2.g29901.t1">
    <property type="protein sequence ID" value="ES5_v2.g29901.t1"/>
    <property type="gene ID" value="ES5_v2.g29901"/>
</dbReference>
<dbReference type="Proteomes" id="UP000887579">
    <property type="component" value="Unplaced"/>
</dbReference>
<evidence type="ECO:0000313" key="1">
    <source>
        <dbReference type="Proteomes" id="UP000887579"/>
    </source>
</evidence>